<evidence type="ECO:0000313" key="3">
    <source>
        <dbReference type="Proteomes" id="UP001159641"/>
    </source>
</evidence>
<evidence type="ECO:0000313" key="2">
    <source>
        <dbReference type="EMBL" id="KAJ8791423.1"/>
    </source>
</evidence>
<protein>
    <submittedName>
        <fullName evidence="2">Uncharacterized protein</fullName>
    </submittedName>
</protein>
<name>A0AB34HH31_ESCRO</name>
<evidence type="ECO:0000256" key="1">
    <source>
        <dbReference type="SAM" id="Phobius"/>
    </source>
</evidence>
<accession>A0AB34HH31</accession>
<keyword evidence="1" id="KW-1133">Transmembrane helix</keyword>
<sequence>MLSHTILITIVISSITITMITSIIIITTTILLSIATINTIITTTSSAAPRVPAPALSPPCPTSAQQEGCQCDTGFVLSGTDGVPPVQCGLSMGAGTCQASGHSHLQWEDC</sequence>
<gene>
    <name evidence="2" type="ORF">J1605_004228</name>
</gene>
<dbReference type="AlphaFoldDB" id="A0AB34HH31"/>
<organism evidence="2 3">
    <name type="scientific">Eschrichtius robustus</name>
    <name type="common">California gray whale</name>
    <name type="synonym">Eschrichtius gibbosus</name>
    <dbReference type="NCBI Taxonomy" id="9764"/>
    <lineage>
        <taxon>Eukaryota</taxon>
        <taxon>Metazoa</taxon>
        <taxon>Chordata</taxon>
        <taxon>Craniata</taxon>
        <taxon>Vertebrata</taxon>
        <taxon>Euteleostomi</taxon>
        <taxon>Mammalia</taxon>
        <taxon>Eutheria</taxon>
        <taxon>Laurasiatheria</taxon>
        <taxon>Artiodactyla</taxon>
        <taxon>Whippomorpha</taxon>
        <taxon>Cetacea</taxon>
        <taxon>Mysticeti</taxon>
        <taxon>Eschrichtiidae</taxon>
        <taxon>Eschrichtius</taxon>
    </lineage>
</organism>
<proteinExistence type="predicted"/>
<dbReference type="Proteomes" id="UP001159641">
    <property type="component" value="Unassembled WGS sequence"/>
</dbReference>
<dbReference type="EMBL" id="JAIQCJ010001271">
    <property type="protein sequence ID" value="KAJ8791423.1"/>
    <property type="molecule type" value="Genomic_DNA"/>
</dbReference>
<comment type="caution">
    <text evidence="2">The sequence shown here is derived from an EMBL/GenBank/DDBJ whole genome shotgun (WGS) entry which is preliminary data.</text>
</comment>
<keyword evidence="3" id="KW-1185">Reference proteome</keyword>
<keyword evidence="1" id="KW-0812">Transmembrane</keyword>
<reference evidence="2 3" key="1">
    <citation type="submission" date="2022-11" db="EMBL/GenBank/DDBJ databases">
        <title>Whole genome sequence of Eschrichtius robustus ER-17-0199.</title>
        <authorList>
            <person name="Bruniche-Olsen A."/>
            <person name="Black A.N."/>
            <person name="Fields C.J."/>
            <person name="Walden K."/>
            <person name="Dewoody J.A."/>
        </authorList>
    </citation>
    <scope>NUCLEOTIDE SEQUENCE [LARGE SCALE GENOMIC DNA]</scope>
    <source>
        <strain evidence="2">ER-17-0199</strain>
        <tissue evidence="2">Blubber</tissue>
    </source>
</reference>
<feature type="transmembrane region" description="Helical" evidence="1">
    <location>
        <begin position="6"/>
        <end position="32"/>
    </location>
</feature>
<keyword evidence="1" id="KW-0472">Membrane</keyword>